<dbReference type="EMBL" id="PVTF01000005">
    <property type="protein sequence ID" value="PRY41335.1"/>
    <property type="molecule type" value="Genomic_DNA"/>
</dbReference>
<reference evidence="1 2" key="1">
    <citation type="submission" date="2018-03" db="EMBL/GenBank/DDBJ databases">
        <title>Genomic Encyclopedia of Archaeal and Bacterial Type Strains, Phase II (KMG-II): from individual species to whole genera.</title>
        <authorList>
            <person name="Goeker M."/>
        </authorList>
    </citation>
    <scope>NUCLEOTIDE SEQUENCE [LARGE SCALE GENOMIC DNA]</scope>
    <source>
        <strain evidence="1 2">DSM 44720</strain>
    </source>
</reference>
<sequence>MSSHRCLEEVLRAALDGSSATTARAAVAGAVAALRSATDAPDDVTRAADLLASLLADDHDSNSSDPIPIVSPGPVQTLAATFEADPEVSVWLGDTAVSTTAEGTTWERLWLSMLRLPPDLADAWRRRARALPRDNADLPWQEVPGTSEVLVEPGFGVPGLRESSDALPLGAEALPDRFADLRAVAGQVLAMAGHDPALHHALESRRRQDFHSLAEPKNLKDFRRDAANRFSYLADAPVGSVRELRELVLVDELLNSVVHVPPAHPESWWGRLGKRSRAVLTESASALRGGPDVVEVRVIPPGPFDAQRAWVGKHNLSCPVPGRPPSQILACLRVHLRAGGEDHAGRVIYVRDEP</sequence>
<protein>
    <submittedName>
        <fullName evidence="1">Uncharacterized protein</fullName>
    </submittedName>
</protein>
<gene>
    <name evidence="1" type="ORF">CLV43_10593</name>
</gene>
<name>A0A2T0T6Q4_9PSEU</name>
<proteinExistence type="predicted"/>
<evidence type="ECO:0000313" key="2">
    <source>
        <dbReference type="Proteomes" id="UP000239494"/>
    </source>
</evidence>
<comment type="caution">
    <text evidence="1">The sequence shown here is derived from an EMBL/GenBank/DDBJ whole genome shotgun (WGS) entry which is preliminary data.</text>
</comment>
<accession>A0A2T0T6Q4</accession>
<dbReference type="Proteomes" id="UP000239494">
    <property type="component" value="Unassembled WGS sequence"/>
</dbReference>
<dbReference type="AlphaFoldDB" id="A0A2T0T6Q4"/>
<evidence type="ECO:0000313" key="1">
    <source>
        <dbReference type="EMBL" id="PRY41335.1"/>
    </source>
</evidence>
<keyword evidence="2" id="KW-1185">Reference proteome</keyword>
<organism evidence="1 2">
    <name type="scientific">Umezawaea tangerina</name>
    <dbReference type="NCBI Taxonomy" id="84725"/>
    <lineage>
        <taxon>Bacteria</taxon>
        <taxon>Bacillati</taxon>
        <taxon>Actinomycetota</taxon>
        <taxon>Actinomycetes</taxon>
        <taxon>Pseudonocardiales</taxon>
        <taxon>Pseudonocardiaceae</taxon>
        <taxon>Umezawaea</taxon>
    </lineage>
</organism>